<proteinExistence type="predicted"/>
<organism evidence="1 2">
    <name type="scientific">Riccia fluitans</name>
    <dbReference type="NCBI Taxonomy" id="41844"/>
    <lineage>
        <taxon>Eukaryota</taxon>
        <taxon>Viridiplantae</taxon>
        <taxon>Streptophyta</taxon>
        <taxon>Embryophyta</taxon>
        <taxon>Marchantiophyta</taxon>
        <taxon>Marchantiopsida</taxon>
        <taxon>Marchantiidae</taxon>
        <taxon>Marchantiales</taxon>
        <taxon>Ricciaceae</taxon>
        <taxon>Riccia</taxon>
    </lineage>
</organism>
<evidence type="ECO:0000313" key="2">
    <source>
        <dbReference type="Proteomes" id="UP001605036"/>
    </source>
</evidence>
<accession>A0ABD1YXN2</accession>
<protein>
    <submittedName>
        <fullName evidence="1">Uncharacterized protein</fullName>
    </submittedName>
</protein>
<gene>
    <name evidence="1" type="ORF">R1flu_007003</name>
</gene>
<name>A0ABD1YXN2_9MARC</name>
<dbReference type="Proteomes" id="UP001605036">
    <property type="component" value="Unassembled WGS sequence"/>
</dbReference>
<comment type="caution">
    <text evidence="1">The sequence shown here is derived from an EMBL/GenBank/DDBJ whole genome shotgun (WGS) entry which is preliminary data.</text>
</comment>
<reference evidence="1 2" key="1">
    <citation type="submission" date="2024-09" db="EMBL/GenBank/DDBJ databases">
        <title>Chromosome-scale assembly of Riccia fluitans.</title>
        <authorList>
            <person name="Paukszto L."/>
            <person name="Sawicki J."/>
            <person name="Karawczyk K."/>
            <person name="Piernik-Szablinska J."/>
            <person name="Szczecinska M."/>
            <person name="Mazdziarz M."/>
        </authorList>
    </citation>
    <scope>NUCLEOTIDE SEQUENCE [LARGE SCALE GENOMIC DNA]</scope>
    <source>
        <strain evidence="1">Rf_01</strain>
        <tissue evidence="1">Aerial parts of the thallus</tissue>
    </source>
</reference>
<evidence type="ECO:0000313" key="1">
    <source>
        <dbReference type="EMBL" id="KAL2635524.1"/>
    </source>
</evidence>
<sequence>MGNCCAKIPVLNKIADFFNATGRGIYSGVSAVGRGIYKGVSAVAGGVGSAVGGVASGVSRVFKRKGPRKQRPPSKSILAMIRFPFGNYDSSDPQAALAGTRPTSP</sequence>
<dbReference type="AlphaFoldDB" id="A0ABD1YXN2"/>
<dbReference type="EMBL" id="JBHFFA010000003">
    <property type="protein sequence ID" value="KAL2635524.1"/>
    <property type="molecule type" value="Genomic_DNA"/>
</dbReference>
<keyword evidence="2" id="KW-1185">Reference proteome</keyword>